<comment type="caution">
    <text evidence="3">The sequence shown here is derived from an EMBL/GenBank/DDBJ whole genome shotgun (WGS) entry which is preliminary data.</text>
</comment>
<evidence type="ECO:0000259" key="2">
    <source>
        <dbReference type="Pfam" id="PF13575"/>
    </source>
</evidence>
<dbReference type="EMBL" id="SOCP01000003">
    <property type="protein sequence ID" value="TDV54828.1"/>
    <property type="molecule type" value="Genomic_DNA"/>
</dbReference>
<dbReference type="GO" id="GO:0031179">
    <property type="term" value="P:peptide modification"/>
    <property type="evidence" value="ECO:0007669"/>
    <property type="project" value="InterPro"/>
</dbReference>
<dbReference type="Gene3D" id="1.50.10.20">
    <property type="match status" value="1"/>
</dbReference>
<proteinExistence type="predicted"/>
<dbReference type="CDD" id="cd04792">
    <property type="entry name" value="LanM-like"/>
    <property type="match status" value="1"/>
</dbReference>
<dbReference type="Proteomes" id="UP000294927">
    <property type="component" value="Unassembled WGS sequence"/>
</dbReference>
<evidence type="ECO:0000256" key="1">
    <source>
        <dbReference type="SAM" id="MobiDB-lite"/>
    </source>
</evidence>
<feature type="domain" description="Lantibiotic biosynthesis protein dehydration" evidence="2">
    <location>
        <begin position="217"/>
        <end position="424"/>
    </location>
</feature>
<keyword evidence="4" id="KW-1185">Reference proteome</keyword>
<sequence>MTSPSDPGTVHGMTPQPSSPPGLPRTEVLPSGWWAPGLALAERSAPTSGNVVTEHARERVASWRAAYGNGERFAARLAAVGLDETGLGHLVAESPADLAARATRPAWVDTVERAVRAARPERVGEPDQRAAFAVPLRPFVANATADLTTRLAALGAHAEQHTDLPAVAAHYARRLSTRLVGIASRTLVHELATAASASDLATRLTEPAGLAALLAAYPVLARLLATVSTDRTDAAVELVARFAADRAAIVDALLGGTDPGPLTEVETGTGDGHRRGRSVALLTFADGRRVVYRPRDLAAHVRFTDAVRWLNHLLPDLGLYPVPALERDGYGWVAHVPARPLTGDTDTGTTARFHRRHGALLALLHALHATDCRAEHVVAHGDQPVLVDVETLFHPALADADDDQDPAARLLADSVQRVGLLPGTGTDDRATLEGFRQVYDMITRHRAEFAALLGTFADVEVRVVVRHARGYLRLLAESTRPELLRDALDRDAAFDLLWTESAQHPLRWQVCRHEQADLWAMDVPEFSTRPASADLWSSEGQRLPGALPAPDLTTARARVSAMSDVDRRDQEWIISAALATRAPAGTHRPGPSRDGLTGTAAPPERLLAAACGLADQVVARGLDAADRVNWLGIELVDDRRWMVLPMGAGLAGGYVGVALFLAQVAELSDVTRYGEVARRALRAVPRMLSSLADRPELVAAVGCGGLAGFGGIAYGLARLTSLLADDELRATTRAAVELAAMAAKTPGAPGVATGDAGCLAAATAVHTELGLAEAATLADLCADRLADLVRRTGGRVGTGGGFADGAAGVAWALTGRDEDAARLARANAHAAPGDLGWCSGLAGLALAGAADPAPLLAERPVLADLSLCHGELGVAEAVTVLAAAEERPGPASAARRRRAGLVLDAVNAYGPTCGVPGGVSTPGLQSGLAGIGYGLLRLGFAERVPSILLFEPSRSTSFDR</sequence>
<feature type="region of interest" description="Disordered" evidence="1">
    <location>
        <begin position="1"/>
        <end position="29"/>
    </location>
</feature>
<reference evidence="3 4" key="1">
    <citation type="submission" date="2019-03" db="EMBL/GenBank/DDBJ databases">
        <title>Genomic Encyclopedia of Archaeal and Bacterial Type Strains, Phase II (KMG-II): from individual species to whole genera.</title>
        <authorList>
            <person name="Goeker M."/>
        </authorList>
    </citation>
    <scope>NUCLEOTIDE SEQUENCE [LARGE SCALE GENOMIC DNA]</scope>
    <source>
        <strain evidence="3 4">DSM 45499</strain>
    </source>
</reference>
<dbReference type="Pfam" id="PF13575">
    <property type="entry name" value="DUF4135"/>
    <property type="match status" value="2"/>
</dbReference>
<dbReference type="SMART" id="SM01260">
    <property type="entry name" value="LANC_like"/>
    <property type="match status" value="1"/>
</dbReference>
<name>A0A4R7VYT6_9PSEU</name>
<dbReference type="Pfam" id="PF05147">
    <property type="entry name" value="LANC_like"/>
    <property type="match status" value="2"/>
</dbReference>
<dbReference type="SUPFAM" id="SSF158745">
    <property type="entry name" value="LanC-like"/>
    <property type="match status" value="1"/>
</dbReference>
<dbReference type="InterPro" id="IPR007822">
    <property type="entry name" value="LANC-like"/>
</dbReference>
<evidence type="ECO:0000313" key="3">
    <source>
        <dbReference type="EMBL" id="TDV54828.1"/>
    </source>
</evidence>
<accession>A0A4R7VYT6</accession>
<feature type="domain" description="Lantibiotic biosynthesis protein dehydration" evidence="2">
    <location>
        <begin position="431"/>
        <end position="528"/>
    </location>
</feature>
<dbReference type="InterPro" id="IPR025410">
    <property type="entry name" value="Lant_dehyd"/>
</dbReference>
<dbReference type="AlphaFoldDB" id="A0A4R7VYT6"/>
<evidence type="ECO:0000313" key="4">
    <source>
        <dbReference type="Proteomes" id="UP000294927"/>
    </source>
</evidence>
<protein>
    <submittedName>
        <fullName evidence="3">Lantibiotic modifying enzyme</fullName>
    </submittedName>
</protein>
<gene>
    <name evidence="3" type="ORF">CLV71_10368</name>
</gene>
<organism evidence="3 4">
    <name type="scientific">Actinophytocola oryzae</name>
    <dbReference type="NCBI Taxonomy" id="502181"/>
    <lineage>
        <taxon>Bacteria</taxon>
        <taxon>Bacillati</taxon>
        <taxon>Actinomycetota</taxon>
        <taxon>Actinomycetes</taxon>
        <taxon>Pseudonocardiales</taxon>
        <taxon>Pseudonocardiaceae</taxon>
    </lineage>
</organism>
<dbReference type="InterPro" id="IPR017146">
    <property type="entry name" value="Lanti_2_LanM"/>
</dbReference>